<evidence type="ECO:0000259" key="15">
    <source>
        <dbReference type="PROSITE" id="PS50894"/>
    </source>
</evidence>
<protein>
    <recommendedName>
        <fullName evidence="3">Chemotaxis protein CheA</fullName>
        <ecNumber evidence="2">2.7.13.3</ecNumber>
    </recommendedName>
</protein>
<evidence type="ECO:0000259" key="12">
    <source>
        <dbReference type="PROSITE" id="PS50109"/>
    </source>
</evidence>
<dbReference type="PANTHER" id="PTHR43395:SF1">
    <property type="entry name" value="CHEMOTAXIS PROTEIN CHEA"/>
    <property type="match status" value="1"/>
</dbReference>
<dbReference type="SMART" id="SM00448">
    <property type="entry name" value="REC"/>
    <property type="match status" value="1"/>
</dbReference>
<feature type="domain" description="CheW-like" evidence="14">
    <location>
        <begin position="465"/>
        <end position="599"/>
    </location>
</feature>
<dbReference type="InterPro" id="IPR005467">
    <property type="entry name" value="His_kinase_dom"/>
</dbReference>
<gene>
    <name evidence="16" type="ORF">I8J34_00145</name>
</gene>
<evidence type="ECO:0000256" key="10">
    <source>
        <dbReference type="PROSITE-ProRule" id="PRU00169"/>
    </source>
</evidence>
<evidence type="ECO:0000256" key="1">
    <source>
        <dbReference type="ARBA" id="ARBA00000085"/>
    </source>
</evidence>
<dbReference type="CDD" id="cd00088">
    <property type="entry name" value="HPT"/>
    <property type="match status" value="1"/>
</dbReference>
<dbReference type="EC" id="2.7.13.3" evidence="2"/>
<dbReference type="Gene3D" id="1.20.120.160">
    <property type="entry name" value="HPT domain"/>
    <property type="match status" value="1"/>
</dbReference>
<dbReference type="Pfam" id="PF02518">
    <property type="entry name" value="HATPase_c"/>
    <property type="match status" value="1"/>
</dbReference>
<dbReference type="GO" id="GO:0000155">
    <property type="term" value="F:phosphorelay sensor kinase activity"/>
    <property type="evidence" value="ECO:0007669"/>
    <property type="project" value="UniProtKB-ARBA"/>
</dbReference>
<evidence type="ECO:0000256" key="6">
    <source>
        <dbReference type="ARBA" id="ARBA00022777"/>
    </source>
</evidence>
<dbReference type="Gene3D" id="2.30.30.40">
    <property type="entry name" value="SH3 Domains"/>
    <property type="match status" value="1"/>
</dbReference>
<dbReference type="PRINTS" id="PR00344">
    <property type="entry name" value="BCTRLSENSOR"/>
</dbReference>
<dbReference type="Pfam" id="PF01584">
    <property type="entry name" value="CheW"/>
    <property type="match status" value="1"/>
</dbReference>
<evidence type="ECO:0000256" key="5">
    <source>
        <dbReference type="ARBA" id="ARBA00022679"/>
    </source>
</evidence>
<dbReference type="InterPro" id="IPR001789">
    <property type="entry name" value="Sig_transdc_resp-reg_receiver"/>
</dbReference>
<dbReference type="PANTHER" id="PTHR43395">
    <property type="entry name" value="SENSOR HISTIDINE KINASE CHEA"/>
    <property type="match status" value="1"/>
</dbReference>
<dbReference type="Gene3D" id="3.40.50.2300">
    <property type="match status" value="1"/>
</dbReference>
<reference evidence="17" key="1">
    <citation type="journal article" date="2022" name="ISME J.">
        <title>Genetic and phylogenetic analysis of dissimilatory iodate-reducing bacteria identifies potential niches across the world's oceans.</title>
        <authorList>
            <person name="Reyes-Umana V."/>
            <person name="Henning Z."/>
            <person name="Lee K."/>
            <person name="Barnum T.P."/>
            <person name="Coates J.D."/>
        </authorList>
    </citation>
    <scope>NUCLEOTIDE SEQUENCE [LARGE SCALE GENOMIC DNA]</scope>
    <source>
        <strain evidence="17">IR12</strain>
    </source>
</reference>
<comment type="function">
    <text evidence="8">Involved in the transmission of sensory signals from the chemoreceptors to the flagellar motors. CheA is autophosphorylated; it can transfer its phosphate group to either CheB or CheY.</text>
</comment>
<dbReference type="SMART" id="SM00260">
    <property type="entry name" value="CheW"/>
    <property type="match status" value="1"/>
</dbReference>
<dbReference type="SUPFAM" id="SSF52172">
    <property type="entry name" value="CheY-like"/>
    <property type="match status" value="1"/>
</dbReference>
<name>A0A944D426_DENI1</name>
<comment type="caution">
    <text evidence="16">The sequence shown here is derived from an EMBL/GenBank/DDBJ whole genome shotgun (WGS) entry which is preliminary data.</text>
</comment>
<evidence type="ECO:0000259" key="14">
    <source>
        <dbReference type="PROSITE" id="PS50851"/>
    </source>
</evidence>
<feature type="modified residue" description="Phosphohistidine" evidence="9">
    <location>
        <position position="56"/>
    </location>
</feature>
<dbReference type="PROSITE" id="PS50109">
    <property type="entry name" value="HIS_KIN"/>
    <property type="match status" value="1"/>
</dbReference>
<dbReference type="InterPro" id="IPR011006">
    <property type="entry name" value="CheY-like_superfamily"/>
</dbReference>
<dbReference type="InterPro" id="IPR036061">
    <property type="entry name" value="CheW-like_dom_sf"/>
</dbReference>
<dbReference type="Gene3D" id="3.30.565.10">
    <property type="entry name" value="Histidine kinase-like ATPase, C-terminal domain"/>
    <property type="match status" value="1"/>
</dbReference>
<feature type="domain" description="Response regulatory" evidence="13">
    <location>
        <begin position="616"/>
        <end position="732"/>
    </location>
</feature>
<accession>A0A944D426</accession>
<dbReference type="Proteomes" id="UP000694660">
    <property type="component" value="Unassembled WGS sequence"/>
</dbReference>
<evidence type="ECO:0000259" key="13">
    <source>
        <dbReference type="PROSITE" id="PS50110"/>
    </source>
</evidence>
<evidence type="ECO:0000256" key="11">
    <source>
        <dbReference type="SAM" id="MobiDB-lite"/>
    </source>
</evidence>
<dbReference type="InterPro" id="IPR003594">
    <property type="entry name" value="HATPase_dom"/>
</dbReference>
<dbReference type="Pfam" id="PF01627">
    <property type="entry name" value="Hpt"/>
    <property type="match status" value="1"/>
</dbReference>
<dbReference type="SUPFAM" id="SSF55874">
    <property type="entry name" value="ATPase domain of HSP90 chaperone/DNA topoisomerase II/histidine kinase"/>
    <property type="match status" value="1"/>
</dbReference>
<evidence type="ECO:0000256" key="2">
    <source>
        <dbReference type="ARBA" id="ARBA00012438"/>
    </source>
</evidence>
<dbReference type="RefSeq" id="WP_214359332.1">
    <property type="nucleotide sequence ID" value="NZ_JAEKFT010000001.1"/>
</dbReference>
<evidence type="ECO:0000256" key="9">
    <source>
        <dbReference type="PROSITE-ProRule" id="PRU00110"/>
    </source>
</evidence>
<organism evidence="16 17">
    <name type="scientific">Denitromonas iodatirespirans</name>
    <dbReference type="NCBI Taxonomy" id="2795389"/>
    <lineage>
        <taxon>Bacteria</taxon>
        <taxon>Pseudomonadati</taxon>
        <taxon>Pseudomonadota</taxon>
        <taxon>Betaproteobacteria</taxon>
        <taxon>Rhodocyclales</taxon>
        <taxon>Zoogloeaceae</taxon>
        <taxon>Denitromonas</taxon>
    </lineage>
</organism>
<dbReference type="InterPro" id="IPR002545">
    <property type="entry name" value="CheW-lke_dom"/>
</dbReference>
<feature type="modified residue" description="4-aspartylphosphate" evidence="10">
    <location>
        <position position="665"/>
    </location>
</feature>
<dbReference type="SMART" id="SM00387">
    <property type="entry name" value="HATPase_c"/>
    <property type="match status" value="1"/>
</dbReference>
<dbReference type="SUPFAM" id="SSF47226">
    <property type="entry name" value="Histidine-containing phosphotransfer domain, HPT domain"/>
    <property type="match status" value="1"/>
</dbReference>
<dbReference type="AlphaFoldDB" id="A0A944D426"/>
<dbReference type="InterPro" id="IPR051315">
    <property type="entry name" value="Bact_Chemotaxis_CheA"/>
</dbReference>
<keyword evidence="7" id="KW-0902">Two-component regulatory system</keyword>
<dbReference type="InterPro" id="IPR008207">
    <property type="entry name" value="Sig_transdc_His_kin_Hpt_dom"/>
</dbReference>
<feature type="compositionally biased region" description="Pro residues" evidence="11">
    <location>
        <begin position="117"/>
        <end position="129"/>
    </location>
</feature>
<dbReference type="PROSITE" id="PS50894">
    <property type="entry name" value="HPT"/>
    <property type="match status" value="1"/>
</dbReference>
<dbReference type="GO" id="GO:0006935">
    <property type="term" value="P:chemotaxis"/>
    <property type="evidence" value="ECO:0007669"/>
    <property type="project" value="InterPro"/>
</dbReference>
<dbReference type="InterPro" id="IPR004358">
    <property type="entry name" value="Sig_transdc_His_kin-like_C"/>
</dbReference>
<proteinExistence type="predicted"/>
<evidence type="ECO:0000313" key="16">
    <source>
        <dbReference type="EMBL" id="MBT0959564.1"/>
    </source>
</evidence>
<keyword evidence="4 10" id="KW-0597">Phosphoprotein</keyword>
<evidence type="ECO:0000256" key="4">
    <source>
        <dbReference type="ARBA" id="ARBA00022553"/>
    </source>
</evidence>
<evidence type="ECO:0000256" key="8">
    <source>
        <dbReference type="ARBA" id="ARBA00035100"/>
    </source>
</evidence>
<dbReference type="FunFam" id="3.30.565.10:FF:000016">
    <property type="entry name" value="Chemotaxis protein CheA, putative"/>
    <property type="match status" value="1"/>
</dbReference>
<dbReference type="InterPro" id="IPR036890">
    <property type="entry name" value="HATPase_C_sf"/>
</dbReference>
<evidence type="ECO:0000256" key="3">
    <source>
        <dbReference type="ARBA" id="ARBA00021495"/>
    </source>
</evidence>
<feature type="region of interest" description="Disordered" evidence="11">
    <location>
        <begin position="111"/>
        <end position="150"/>
    </location>
</feature>
<keyword evidence="5" id="KW-0808">Transferase</keyword>
<dbReference type="PROSITE" id="PS50851">
    <property type="entry name" value="CHEW"/>
    <property type="match status" value="1"/>
</dbReference>
<feature type="domain" description="Histidine kinase" evidence="12">
    <location>
        <begin position="277"/>
        <end position="463"/>
    </location>
</feature>
<feature type="domain" description="HPt" evidence="15">
    <location>
        <begin position="6"/>
        <end position="114"/>
    </location>
</feature>
<dbReference type="EMBL" id="JAEKFT010000001">
    <property type="protein sequence ID" value="MBT0959564.1"/>
    <property type="molecule type" value="Genomic_DNA"/>
</dbReference>
<dbReference type="PROSITE" id="PS50110">
    <property type="entry name" value="RESPONSE_REGULATORY"/>
    <property type="match status" value="1"/>
</dbReference>
<keyword evidence="6" id="KW-0418">Kinase</keyword>
<dbReference type="SUPFAM" id="SSF50341">
    <property type="entry name" value="CheW-like"/>
    <property type="match status" value="1"/>
</dbReference>
<evidence type="ECO:0000256" key="7">
    <source>
        <dbReference type="ARBA" id="ARBA00023012"/>
    </source>
</evidence>
<comment type="catalytic activity">
    <reaction evidence="1">
        <text>ATP + protein L-histidine = ADP + protein N-phospho-L-histidine.</text>
        <dbReference type="EC" id="2.7.13.3"/>
    </reaction>
</comment>
<evidence type="ECO:0000313" key="17">
    <source>
        <dbReference type="Proteomes" id="UP000694660"/>
    </source>
</evidence>
<dbReference type="SMART" id="SM00073">
    <property type="entry name" value="HPT"/>
    <property type="match status" value="1"/>
</dbReference>
<dbReference type="Pfam" id="PF00072">
    <property type="entry name" value="Response_reg"/>
    <property type="match status" value="1"/>
</dbReference>
<sequence>MPNIDDEHLLQRLLGIFRIEAAEHLKAMAGLLSTLEAPAAASDIPALIEALFREAHSLKGAARSVNLSQIEAVCKGLEDELSGLKRRPPASLPPAWFKAIYRSLDTLDTLLADSPGEPTPTPTPPPAAAPSPAAKPEKAPPPPSASGDTVRISSSRLAALLVEAEALLAFKFGTSHVADELHAVADEVARRRKAMARAAREARALRRRHGRRAAGDAGARTASTIEKLLDIVDHDDPLLKTLGDRLSALAQRAERESRALAGSVDTLQAELRIALMLPFASLLEVMPKLVRDLARDSGKDIELRIDGAELEIDRRILEQLKDPLIHLVRNAVDHGIESPAERHRAGKASRGRIAIDIQPLEGSRVELLVADDGAGIDPAQIANSAAKLGLIAPEEVATVSHQAALSLMFASGLSTSPILTNLSGRGLGLAIVREKVEKLSGSIVAELPDGGGTRFRIVLPSMLATFRGVLVGVGEQQFVLPSRNVERVQRVAVDSIKTVENREAIEIDGLAVALVRLADVLGLPADTADDGRLPLVVLSAAGQRIAFAVDAVLGDQEVLVKGLGPQLRRVANFSGATVLGSGRLVPIIDVADLMKSAPRAAAKSSTPSAPPPRQHSLLVVEDSITARILLKSILESAGYRVDTAVDGIDALTALRTGAYDLVVSDVEMPRMDGFSLTESIRQDKKLADTPVILVTALESREDRERGVEAGANAYIVKSSFDQSDLFEAIRRLI</sequence>
<keyword evidence="17" id="KW-1185">Reference proteome</keyword>
<dbReference type="InterPro" id="IPR036641">
    <property type="entry name" value="HPT_dom_sf"/>
</dbReference>